<gene>
    <name evidence="1" type="ORF">BU16DRAFT_282619</name>
</gene>
<reference evidence="1" key="1">
    <citation type="journal article" date="2020" name="Stud. Mycol.">
        <title>101 Dothideomycetes genomes: a test case for predicting lifestyles and emergence of pathogens.</title>
        <authorList>
            <person name="Haridas S."/>
            <person name="Albert R."/>
            <person name="Binder M."/>
            <person name="Bloem J."/>
            <person name="Labutti K."/>
            <person name="Salamov A."/>
            <person name="Andreopoulos B."/>
            <person name="Baker S."/>
            <person name="Barry K."/>
            <person name="Bills G."/>
            <person name="Bluhm B."/>
            <person name="Cannon C."/>
            <person name="Castanera R."/>
            <person name="Culley D."/>
            <person name="Daum C."/>
            <person name="Ezra D."/>
            <person name="Gonzalez J."/>
            <person name="Henrissat B."/>
            <person name="Kuo A."/>
            <person name="Liang C."/>
            <person name="Lipzen A."/>
            <person name="Lutzoni F."/>
            <person name="Magnuson J."/>
            <person name="Mondo S."/>
            <person name="Nolan M."/>
            <person name="Ohm R."/>
            <person name="Pangilinan J."/>
            <person name="Park H.-J."/>
            <person name="Ramirez L."/>
            <person name="Alfaro M."/>
            <person name="Sun H."/>
            <person name="Tritt A."/>
            <person name="Yoshinaga Y."/>
            <person name="Zwiers L.-H."/>
            <person name="Turgeon B."/>
            <person name="Goodwin S."/>
            <person name="Spatafora J."/>
            <person name="Crous P."/>
            <person name="Grigoriev I."/>
        </authorList>
    </citation>
    <scope>NUCLEOTIDE SEQUENCE</scope>
    <source>
        <strain evidence="1">CBS 269.34</strain>
    </source>
</reference>
<dbReference type="AlphaFoldDB" id="A0A6A6R7P7"/>
<proteinExistence type="predicted"/>
<keyword evidence="2" id="KW-1185">Reference proteome</keyword>
<dbReference type="EMBL" id="MU004184">
    <property type="protein sequence ID" value="KAF2499763.1"/>
    <property type="molecule type" value="Genomic_DNA"/>
</dbReference>
<dbReference type="Proteomes" id="UP000799750">
    <property type="component" value="Unassembled WGS sequence"/>
</dbReference>
<evidence type="ECO:0000313" key="2">
    <source>
        <dbReference type="Proteomes" id="UP000799750"/>
    </source>
</evidence>
<sequence length="106" mass="12055">MSSYVVQETPYREMLLRCGSAVSPDRRGHLGISIRHYPEPRTMRGMDRRFCLTSCMSEPARRSAILFLLVPRVPVCRIHEYASLKTSGLSQAHPRSWTCSKSEASI</sequence>
<organism evidence="1 2">
    <name type="scientific">Lophium mytilinum</name>
    <dbReference type="NCBI Taxonomy" id="390894"/>
    <lineage>
        <taxon>Eukaryota</taxon>
        <taxon>Fungi</taxon>
        <taxon>Dikarya</taxon>
        <taxon>Ascomycota</taxon>
        <taxon>Pezizomycotina</taxon>
        <taxon>Dothideomycetes</taxon>
        <taxon>Pleosporomycetidae</taxon>
        <taxon>Mytilinidiales</taxon>
        <taxon>Mytilinidiaceae</taxon>
        <taxon>Lophium</taxon>
    </lineage>
</organism>
<evidence type="ECO:0000313" key="1">
    <source>
        <dbReference type="EMBL" id="KAF2499763.1"/>
    </source>
</evidence>
<name>A0A6A6R7P7_9PEZI</name>
<accession>A0A6A6R7P7</accession>
<protein>
    <submittedName>
        <fullName evidence="1">Uncharacterized protein</fullName>
    </submittedName>
</protein>